<keyword evidence="1" id="KW-0812">Transmembrane</keyword>
<organism evidence="2 3">
    <name type="scientific">Carboxylicivirga linearis</name>
    <dbReference type="NCBI Taxonomy" id="1628157"/>
    <lineage>
        <taxon>Bacteria</taxon>
        <taxon>Pseudomonadati</taxon>
        <taxon>Bacteroidota</taxon>
        <taxon>Bacteroidia</taxon>
        <taxon>Marinilabiliales</taxon>
        <taxon>Marinilabiliaceae</taxon>
        <taxon>Carboxylicivirga</taxon>
    </lineage>
</organism>
<dbReference type="Proteomes" id="UP000708576">
    <property type="component" value="Unassembled WGS sequence"/>
</dbReference>
<keyword evidence="1" id="KW-1133">Transmembrane helix</keyword>
<dbReference type="InterPro" id="IPR022134">
    <property type="entry name" value="DUF3667"/>
</dbReference>
<feature type="transmembrane region" description="Helical" evidence="1">
    <location>
        <begin position="203"/>
        <end position="221"/>
    </location>
</feature>
<sequence>MNCKNCQTPINTEYKYCNECGAKIISQRITVKSLISGLLVSLGWDSQFFVTFRDLLLKPHLVFERYLSGTRKKYTNPFTFFAIGTALSVFVLSFYSNELVEISSKASSKSSEAIVYQQKDKANTDKADFIKKQQEFNKKIFVFMFKYYYYLSFLILPIYALIALMVYGKPEYYGEHLVINAYIQGMLFFFGLPLFFLTQLLRYDVYSVGSILLTGVFYLYAYKKYRKHSFGKTLLKLLKFIAILLGFVLLIAVVGVVVGIFLKVR</sequence>
<evidence type="ECO:0000313" key="2">
    <source>
        <dbReference type="EMBL" id="MBS2099872.1"/>
    </source>
</evidence>
<evidence type="ECO:0000256" key="1">
    <source>
        <dbReference type="SAM" id="Phobius"/>
    </source>
</evidence>
<protein>
    <submittedName>
        <fullName evidence="2">DUF3667 domain-containing protein</fullName>
    </submittedName>
</protein>
<feature type="transmembrane region" description="Helical" evidence="1">
    <location>
        <begin position="179"/>
        <end position="197"/>
    </location>
</feature>
<gene>
    <name evidence="2" type="ORF">KEM10_16400</name>
</gene>
<dbReference type="EMBL" id="JAGUCO010000016">
    <property type="protein sequence ID" value="MBS2099872.1"/>
    <property type="molecule type" value="Genomic_DNA"/>
</dbReference>
<proteinExistence type="predicted"/>
<keyword evidence="3" id="KW-1185">Reference proteome</keyword>
<feature type="transmembrane region" description="Helical" evidence="1">
    <location>
        <begin position="147"/>
        <end position="167"/>
    </location>
</feature>
<dbReference type="Pfam" id="PF12412">
    <property type="entry name" value="DUF3667"/>
    <property type="match status" value="1"/>
</dbReference>
<accession>A0ABS5JYA0</accession>
<keyword evidence="1" id="KW-0472">Membrane</keyword>
<dbReference type="RefSeq" id="WP_212217116.1">
    <property type="nucleotide sequence ID" value="NZ_JAGUCO010000016.1"/>
</dbReference>
<reference evidence="2 3" key="1">
    <citation type="journal article" date="2015" name="Int. J. Syst. Evol. Microbiol.">
        <title>Carboxylicivirga linearis sp. nov., isolated from a sea cucumber culture pond.</title>
        <authorList>
            <person name="Wang F.Q."/>
            <person name="Zhou Y.X."/>
            <person name="Lin X.Z."/>
            <person name="Chen G.J."/>
            <person name="Du Z.J."/>
        </authorList>
    </citation>
    <scope>NUCLEOTIDE SEQUENCE [LARGE SCALE GENOMIC DNA]</scope>
    <source>
        <strain evidence="2 3">FB218</strain>
    </source>
</reference>
<feature type="transmembrane region" description="Helical" evidence="1">
    <location>
        <begin position="74"/>
        <end position="95"/>
    </location>
</feature>
<comment type="caution">
    <text evidence="2">The sequence shown here is derived from an EMBL/GenBank/DDBJ whole genome shotgun (WGS) entry which is preliminary data.</text>
</comment>
<feature type="transmembrane region" description="Helical" evidence="1">
    <location>
        <begin position="241"/>
        <end position="262"/>
    </location>
</feature>
<name>A0ABS5JYA0_9BACT</name>
<evidence type="ECO:0000313" key="3">
    <source>
        <dbReference type="Proteomes" id="UP000708576"/>
    </source>
</evidence>